<proteinExistence type="predicted"/>
<name>X1SU98_9ZZZZ</name>
<dbReference type="AlphaFoldDB" id="X1SU98"/>
<reference evidence="1" key="1">
    <citation type="journal article" date="2014" name="Front. Microbiol.">
        <title>High frequency of phylogenetically diverse reductive dehalogenase-homologous genes in deep subseafloor sedimentary metagenomes.</title>
        <authorList>
            <person name="Kawai M."/>
            <person name="Futagami T."/>
            <person name="Toyoda A."/>
            <person name="Takaki Y."/>
            <person name="Nishi S."/>
            <person name="Hori S."/>
            <person name="Arai W."/>
            <person name="Tsubouchi T."/>
            <person name="Morono Y."/>
            <person name="Uchiyama I."/>
            <person name="Ito T."/>
            <person name="Fujiyama A."/>
            <person name="Inagaki F."/>
            <person name="Takami H."/>
        </authorList>
    </citation>
    <scope>NUCLEOTIDE SEQUENCE</scope>
    <source>
        <strain evidence="1">Expedition CK06-06</strain>
    </source>
</reference>
<sequence length="34" mass="3910">MTHKFNPHKGKWTINNLIKGKIETMGGEMPLEDL</sequence>
<accession>X1SU98</accession>
<evidence type="ECO:0000313" key="1">
    <source>
        <dbReference type="EMBL" id="GAI78920.1"/>
    </source>
</evidence>
<organism evidence="1">
    <name type="scientific">marine sediment metagenome</name>
    <dbReference type="NCBI Taxonomy" id="412755"/>
    <lineage>
        <taxon>unclassified sequences</taxon>
        <taxon>metagenomes</taxon>
        <taxon>ecological metagenomes</taxon>
    </lineage>
</organism>
<dbReference type="EMBL" id="BARW01009313">
    <property type="protein sequence ID" value="GAI78920.1"/>
    <property type="molecule type" value="Genomic_DNA"/>
</dbReference>
<protein>
    <submittedName>
        <fullName evidence="1">Uncharacterized protein</fullName>
    </submittedName>
</protein>
<feature type="non-terminal residue" evidence="1">
    <location>
        <position position="34"/>
    </location>
</feature>
<comment type="caution">
    <text evidence="1">The sequence shown here is derived from an EMBL/GenBank/DDBJ whole genome shotgun (WGS) entry which is preliminary data.</text>
</comment>
<gene>
    <name evidence="1" type="ORF">S12H4_18779</name>
</gene>